<dbReference type="GO" id="GO:0005737">
    <property type="term" value="C:cytoplasm"/>
    <property type="evidence" value="ECO:0007669"/>
    <property type="project" value="TreeGrafter"/>
</dbReference>
<feature type="region of interest" description="Disordered" evidence="2">
    <location>
        <begin position="338"/>
        <end position="426"/>
    </location>
</feature>
<feature type="compositionally biased region" description="Low complexity" evidence="2">
    <location>
        <begin position="376"/>
        <end position="392"/>
    </location>
</feature>
<feature type="compositionally biased region" description="Low complexity" evidence="2">
    <location>
        <begin position="192"/>
        <end position="208"/>
    </location>
</feature>
<reference evidence="3" key="1">
    <citation type="submission" date="2020-11" db="EMBL/GenBank/DDBJ databases">
        <authorList>
            <consortium name="DOE Joint Genome Institute"/>
            <person name="Ahrendt S."/>
            <person name="Riley R."/>
            <person name="Andreopoulos W."/>
            <person name="Labutti K."/>
            <person name="Pangilinan J."/>
            <person name="Ruiz-Duenas F.J."/>
            <person name="Barrasa J.M."/>
            <person name="Sanchez-Garcia M."/>
            <person name="Camarero S."/>
            <person name="Miyauchi S."/>
            <person name="Serrano A."/>
            <person name="Linde D."/>
            <person name="Babiker R."/>
            <person name="Drula E."/>
            <person name="Ayuso-Fernandez I."/>
            <person name="Pacheco R."/>
            <person name="Padilla G."/>
            <person name="Ferreira P."/>
            <person name="Barriuso J."/>
            <person name="Kellner H."/>
            <person name="Castanera R."/>
            <person name="Alfaro M."/>
            <person name="Ramirez L."/>
            <person name="Pisabarro A.G."/>
            <person name="Kuo A."/>
            <person name="Tritt A."/>
            <person name="Lipzen A."/>
            <person name="He G."/>
            <person name="Yan M."/>
            <person name="Ng V."/>
            <person name="Cullen D."/>
            <person name="Martin F."/>
            <person name="Rosso M.-N."/>
            <person name="Henrissat B."/>
            <person name="Hibbett D."/>
            <person name="Martinez A.T."/>
            <person name="Grigoriev I.V."/>
        </authorList>
    </citation>
    <scope>NUCLEOTIDE SEQUENCE</scope>
    <source>
        <strain evidence="3">AH 40177</strain>
    </source>
</reference>
<keyword evidence="4" id="KW-1185">Reference proteome</keyword>
<name>A0A9P5U503_9AGAR</name>
<accession>A0A9P5U503</accession>
<comment type="caution">
    <text evidence="3">The sequence shown here is derived from an EMBL/GenBank/DDBJ whole genome shotgun (WGS) entry which is preliminary data.</text>
</comment>
<comment type="similarity">
    <text evidence="1">Belongs to the SIP5 family.</text>
</comment>
<feature type="region of interest" description="Disordered" evidence="2">
    <location>
        <begin position="449"/>
        <end position="520"/>
    </location>
</feature>
<feature type="compositionally biased region" description="Low complexity" evidence="2">
    <location>
        <begin position="483"/>
        <end position="505"/>
    </location>
</feature>
<feature type="region of interest" description="Disordered" evidence="2">
    <location>
        <begin position="187"/>
        <end position="232"/>
    </location>
</feature>
<feature type="compositionally biased region" description="Polar residues" evidence="2">
    <location>
        <begin position="511"/>
        <end position="520"/>
    </location>
</feature>
<dbReference type="AlphaFoldDB" id="A0A9P5U503"/>
<feature type="compositionally biased region" description="Basic and acidic residues" evidence="2">
    <location>
        <begin position="74"/>
        <end position="83"/>
    </location>
</feature>
<dbReference type="CDD" id="cd24139">
    <property type="entry name" value="SIP5-like"/>
    <property type="match status" value="1"/>
</dbReference>
<feature type="region of interest" description="Disordered" evidence="2">
    <location>
        <begin position="74"/>
        <end position="112"/>
    </location>
</feature>
<evidence type="ECO:0000256" key="2">
    <source>
        <dbReference type="SAM" id="MobiDB-lite"/>
    </source>
</evidence>
<dbReference type="Proteomes" id="UP000772434">
    <property type="component" value="Unassembled WGS sequence"/>
</dbReference>
<feature type="compositionally biased region" description="Low complexity" evidence="2">
    <location>
        <begin position="405"/>
        <end position="426"/>
    </location>
</feature>
<proteinExistence type="inferred from homology"/>
<dbReference type="EMBL" id="JADNRY010000106">
    <property type="protein sequence ID" value="KAF9065298.1"/>
    <property type="molecule type" value="Genomic_DNA"/>
</dbReference>
<dbReference type="InterPro" id="IPR039301">
    <property type="entry name" value="Sip5/DA2"/>
</dbReference>
<feature type="compositionally biased region" description="Basic and acidic residues" evidence="2">
    <location>
        <begin position="338"/>
        <end position="356"/>
    </location>
</feature>
<dbReference type="PANTHER" id="PTHR31315:SF1">
    <property type="entry name" value="PROTEIN SIP5"/>
    <property type="match status" value="1"/>
</dbReference>
<dbReference type="PANTHER" id="PTHR31315">
    <property type="entry name" value="PROTEIN SIP5"/>
    <property type="match status" value="1"/>
</dbReference>
<gene>
    <name evidence="3" type="ORF">BDP27DRAFT_1332222</name>
</gene>
<feature type="compositionally biased region" description="Low complexity" evidence="2">
    <location>
        <begin position="542"/>
        <end position="554"/>
    </location>
</feature>
<feature type="region of interest" description="Disordered" evidence="2">
    <location>
        <begin position="541"/>
        <end position="598"/>
    </location>
</feature>
<feature type="compositionally biased region" description="Polar residues" evidence="2">
    <location>
        <begin position="220"/>
        <end position="232"/>
    </location>
</feature>
<dbReference type="OrthoDB" id="21471at2759"/>
<evidence type="ECO:0008006" key="5">
    <source>
        <dbReference type="Google" id="ProtNLM"/>
    </source>
</evidence>
<evidence type="ECO:0000313" key="3">
    <source>
        <dbReference type="EMBL" id="KAF9065298.1"/>
    </source>
</evidence>
<feature type="region of interest" description="Disordered" evidence="2">
    <location>
        <begin position="284"/>
        <end position="313"/>
    </location>
</feature>
<organism evidence="3 4">
    <name type="scientific">Rhodocollybia butyracea</name>
    <dbReference type="NCBI Taxonomy" id="206335"/>
    <lineage>
        <taxon>Eukaryota</taxon>
        <taxon>Fungi</taxon>
        <taxon>Dikarya</taxon>
        <taxon>Basidiomycota</taxon>
        <taxon>Agaricomycotina</taxon>
        <taxon>Agaricomycetes</taxon>
        <taxon>Agaricomycetidae</taxon>
        <taxon>Agaricales</taxon>
        <taxon>Marasmiineae</taxon>
        <taxon>Omphalotaceae</taxon>
        <taxon>Rhodocollybia</taxon>
    </lineage>
</organism>
<feature type="compositionally biased region" description="Low complexity" evidence="2">
    <location>
        <begin position="449"/>
        <end position="459"/>
    </location>
</feature>
<sequence>MGNSSSSSSRSHDETVDFGFLTPQGVYTGPRDWNQTVVTQLICARRLAPFYRPLEDYDDSWTDDQILAARKELPDAEGQEPRLEQPPLASSVSSKASHSKRPNTLKEPSKPEAAVYRGAAECPICFLYYPPNINHSRCCDQAICTECFVQIKRSEPTTTHLVSDPAACPYCVQENFGVVYTPPPWRAGIGSEGSPSSRSDSPKHSSQSDNPPTHKRRQKSFSADSPEVVTTDQIRPDWEAKLAAVRAAVTRRANRRIIMRQVGDRLIPVGVTSGRVHALSPEEAATVADNGNGGTWRSRRRRDGGGAGGAGGLEQYLGQDLEELMMMEAMRLSLIEHEAQQKREAEEKQKAEEQVKNVDTASEPIASDSGSGPVGASTSSASIESPSTPSTSHQKNDSLRVKKGSIFSRSRSPSPVPPVSKQSSVPPFSTLGAALTSTNSTASAILRSSYSNSDSNSASIPIPENYSETSQAPLLPKDEATNPAASSILSLPSSSSSTTPSITIAPVATSPIPQTTSPDSLPTLITMASVSPISPLTDADASELYESLPSSPEENTSEPLIPRAGKVKMENTGTNDKVRDGNRAGEFSTADPEHVEEA</sequence>
<evidence type="ECO:0000313" key="4">
    <source>
        <dbReference type="Proteomes" id="UP000772434"/>
    </source>
</evidence>
<evidence type="ECO:0000256" key="1">
    <source>
        <dbReference type="ARBA" id="ARBA00010402"/>
    </source>
</evidence>
<protein>
    <recommendedName>
        <fullName evidence="5">RING-type domain-containing protein</fullName>
    </recommendedName>
</protein>